<dbReference type="RefSeq" id="WP_077198820.1">
    <property type="nucleotide sequence ID" value="NZ_LBFC01000024.1"/>
</dbReference>
<name>A0ABX3IG92_9BACT</name>
<proteinExistence type="predicted"/>
<accession>A0ABX3IG92</accession>
<dbReference type="InterPro" id="IPR038765">
    <property type="entry name" value="Papain-like_cys_pep_sf"/>
</dbReference>
<evidence type="ECO:0008006" key="3">
    <source>
        <dbReference type="Google" id="ProtNLM"/>
    </source>
</evidence>
<dbReference type="SUPFAM" id="SSF54001">
    <property type="entry name" value="Cysteine proteinases"/>
    <property type="match status" value="1"/>
</dbReference>
<sequence>MVTYPVLSSITGINYPKNLMLNAQDSINFRAWFVAIALDNIVKEHPTFKTKDCSGFIFYCLKEALKKHDKSWFSKTGYGGPIFEDVKKYNYPNTPYGINIFSNGDKLVSYVNAYNLITYNTDFISYDRFHAKPGDLVFFLHPQDPEYPFHVMIYTGKGYVYHTGPDGQLRYVSYENLMLTDIAWRPIKLNPNFLGYYRLKFLSD</sequence>
<comment type="caution">
    <text evidence="1">The sequence shown here is derived from an EMBL/GenBank/DDBJ whole genome shotgun (WGS) entry which is preliminary data.</text>
</comment>
<dbReference type="InterPro" id="IPR009558">
    <property type="entry name" value="DUF1175"/>
</dbReference>
<evidence type="ECO:0000313" key="2">
    <source>
        <dbReference type="Proteomes" id="UP000242616"/>
    </source>
</evidence>
<protein>
    <recommendedName>
        <fullName evidence="3">DUF1175 domain-containing protein</fullName>
    </recommendedName>
</protein>
<organism evidence="1 2">
    <name type="scientific">Thermosipho affectus</name>
    <dbReference type="NCBI Taxonomy" id="660294"/>
    <lineage>
        <taxon>Bacteria</taxon>
        <taxon>Thermotogati</taxon>
        <taxon>Thermotogota</taxon>
        <taxon>Thermotogae</taxon>
        <taxon>Thermotogales</taxon>
        <taxon>Fervidobacteriaceae</taxon>
        <taxon>Thermosipho</taxon>
    </lineage>
</organism>
<evidence type="ECO:0000313" key="1">
    <source>
        <dbReference type="EMBL" id="ONN26455.1"/>
    </source>
</evidence>
<dbReference type="Gene3D" id="3.90.1720.10">
    <property type="entry name" value="endopeptidase domain like (from Nostoc punctiforme)"/>
    <property type="match status" value="1"/>
</dbReference>
<dbReference type="Pfam" id="PF06672">
    <property type="entry name" value="DUF1175"/>
    <property type="match status" value="1"/>
</dbReference>
<gene>
    <name evidence="1" type="ORF">XJ44_08980</name>
</gene>
<dbReference type="EMBL" id="LBFC01000024">
    <property type="protein sequence ID" value="ONN26455.1"/>
    <property type="molecule type" value="Genomic_DNA"/>
</dbReference>
<dbReference type="Proteomes" id="UP000242616">
    <property type="component" value="Unassembled WGS sequence"/>
</dbReference>
<reference evidence="1 2" key="1">
    <citation type="submission" date="2015-06" db="EMBL/GenBank/DDBJ databases">
        <title>Genome sequencing of Thermotogales isolates from hydrothermal vents.</title>
        <authorList>
            <person name="Haverkamp T.H."/>
            <person name="Kublanov I.V."/>
            <person name="Nesbo C.L."/>
        </authorList>
    </citation>
    <scope>NUCLEOTIDE SEQUENCE [LARGE SCALE GENOMIC DNA]</scope>
    <source>
        <strain evidence="2">ik275mar</strain>
    </source>
</reference>
<keyword evidence="2" id="KW-1185">Reference proteome</keyword>